<feature type="transmembrane region" description="Helical" evidence="1">
    <location>
        <begin position="159"/>
        <end position="187"/>
    </location>
</feature>
<dbReference type="eggNOG" id="COG3216">
    <property type="taxonomic scope" value="Bacteria"/>
</dbReference>
<feature type="transmembrane region" description="Helical" evidence="1">
    <location>
        <begin position="80"/>
        <end position="103"/>
    </location>
</feature>
<accession>A0A0D0QA38</accession>
<dbReference type="RefSeq" id="WP_018303732.1">
    <property type="nucleotide sequence ID" value="NZ_KB902300.1"/>
</dbReference>
<dbReference type="Pfam" id="PF09835">
    <property type="entry name" value="DUF2062"/>
    <property type="match status" value="1"/>
</dbReference>
<dbReference type="AlphaFoldDB" id="A0A0D0QA38"/>
<dbReference type="InterPro" id="IPR018639">
    <property type="entry name" value="DUF2062"/>
</dbReference>
<feature type="domain" description="DUF2062" evidence="2">
    <location>
        <begin position="27"/>
        <end position="193"/>
    </location>
</feature>
<protein>
    <recommendedName>
        <fullName evidence="2">DUF2062 domain-containing protein</fullName>
    </recommendedName>
</protein>
<proteinExistence type="predicted"/>
<sequence length="218" mass="24110">MVFKRRDRRSVGRAALEALYPRGGWSRAFEYVKHRLRRLPDTPSKIGRGVWAGVFAAWTPFYGFHFIVAAVLARLMRGNILAALLGTFFGNPLTYVPIGVVALTTGHWILGTSPTGDIEVGLGGKFAGAGRDLWHNFLAVFTPETAHWDRLAVFYDEVFLPYLIGGLVPGVIASTVVYYMIVPLIAAHQNRRKKILRNRLDKLAKGPTPPADTSGPPR</sequence>
<dbReference type="PANTHER" id="PTHR40547:SF1">
    <property type="entry name" value="SLL0298 PROTEIN"/>
    <property type="match status" value="1"/>
</dbReference>
<dbReference type="STRING" id="1123501.Wenmar_02247"/>
<feature type="transmembrane region" description="Helical" evidence="1">
    <location>
        <begin position="50"/>
        <end position="73"/>
    </location>
</feature>
<dbReference type="Proteomes" id="UP000035100">
    <property type="component" value="Unassembled WGS sequence"/>
</dbReference>
<keyword evidence="1" id="KW-0812">Transmembrane</keyword>
<organism evidence="3 4">
    <name type="scientific">Wenxinia marina DSM 24838</name>
    <dbReference type="NCBI Taxonomy" id="1123501"/>
    <lineage>
        <taxon>Bacteria</taxon>
        <taxon>Pseudomonadati</taxon>
        <taxon>Pseudomonadota</taxon>
        <taxon>Alphaproteobacteria</taxon>
        <taxon>Rhodobacterales</taxon>
        <taxon>Roseobacteraceae</taxon>
        <taxon>Wenxinia</taxon>
    </lineage>
</organism>
<evidence type="ECO:0000313" key="3">
    <source>
        <dbReference type="EMBL" id="KIQ69177.1"/>
    </source>
</evidence>
<dbReference type="EMBL" id="AONG01000010">
    <property type="protein sequence ID" value="KIQ69177.1"/>
    <property type="molecule type" value="Genomic_DNA"/>
</dbReference>
<comment type="caution">
    <text evidence="3">The sequence shown here is derived from an EMBL/GenBank/DDBJ whole genome shotgun (WGS) entry which is preliminary data.</text>
</comment>
<keyword evidence="4" id="KW-1185">Reference proteome</keyword>
<evidence type="ECO:0000259" key="2">
    <source>
        <dbReference type="Pfam" id="PF09835"/>
    </source>
</evidence>
<gene>
    <name evidence="3" type="ORF">Wenmar_02247</name>
</gene>
<keyword evidence="1" id="KW-1133">Transmembrane helix</keyword>
<evidence type="ECO:0000256" key="1">
    <source>
        <dbReference type="SAM" id="Phobius"/>
    </source>
</evidence>
<name>A0A0D0QA38_9RHOB</name>
<dbReference type="PATRIC" id="fig|1123501.6.peg.2348"/>
<dbReference type="PANTHER" id="PTHR40547">
    <property type="entry name" value="SLL0298 PROTEIN"/>
    <property type="match status" value="1"/>
</dbReference>
<reference evidence="3 4" key="1">
    <citation type="submission" date="2013-01" db="EMBL/GenBank/DDBJ databases">
        <authorList>
            <person name="Fiebig A."/>
            <person name="Goeker M."/>
            <person name="Klenk H.-P.P."/>
        </authorList>
    </citation>
    <scope>NUCLEOTIDE SEQUENCE [LARGE SCALE GENOMIC DNA]</scope>
    <source>
        <strain evidence="3 4">DSM 24838</strain>
    </source>
</reference>
<keyword evidence="1" id="KW-0472">Membrane</keyword>
<evidence type="ECO:0000313" key="4">
    <source>
        <dbReference type="Proteomes" id="UP000035100"/>
    </source>
</evidence>
<dbReference type="OrthoDB" id="7360463at2"/>